<keyword evidence="1" id="KW-0472">Membrane</keyword>
<evidence type="ECO:0000256" key="1">
    <source>
        <dbReference type="SAM" id="Phobius"/>
    </source>
</evidence>
<evidence type="ECO:0000313" key="4">
    <source>
        <dbReference type="Proteomes" id="UP000241771"/>
    </source>
</evidence>
<dbReference type="AlphaFoldDB" id="A0A2T3P0P8"/>
<feature type="transmembrane region" description="Helical" evidence="1">
    <location>
        <begin position="31"/>
        <end position="48"/>
    </location>
</feature>
<evidence type="ECO:0000313" key="3">
    <source>
        <dbReference type="EMBL" id="PSW22077.1"/>
    </source>
</evidence>
<reference evidence="3 4" key="1">
    <citation type="submission" date="2018-01" db="EMBL/GenBank/DDBJ databases">
        <title>Whole genome sequencing of Histamine producing bacteria.</title>
        <authorList>
            <person name="Butler K."/>
        </authorList>
    </citation>
    <scope>NUCLEOTIDE SEQUENCE [LARGE SCALE GENOMIC DNA]</scope>
    <source>
        <strain evidence="3 4">DSM 100436</strain>
    </source>
</reference>
<dbReference type="InterPro" id="IPR058581">
    <property type="entry name" value="TM_HPP"/>
</dbReference>
<organism evidence="3 4">
    <name type="scientific">Photobacterium sanctipauli</name>
    <dbReference type="NCBI Taxonomy" id="1342794"/>
    <lineage>
        <taxon>Bacteria</taxon>
        <taxon>Pseudomonadati</taxon>
        <taxon>Pseudomonadota</taxon>
        <taxon>Gammaproteobacteria</taxon>
        <taxon>Vibrionales</taxon>
        <taxon>Vibrionaceae</taxon>
        <taxon>Photobacterium</taxon>
    </lineage>
</organism>
<dbReference type="EMBL" id="PYMA01000001">
    <property type="protein sequence ID" value="PSW22077.1"/>
    <property type="molecule type" value="Genomic_DNA"/>
</dbReference>
<keyword evidence="4" id="KW-1185">Reference proteome</keyword>
<keyword evidence="1" id="KW-1133">Transmembrane helix</keyword>
<dbReference type="InterPro" id="IPR007065">
    <property type="entry name" value="HPP"/>
</dbReference>
<dbReference type="PANTHER" id="PTHR33741:SF5">
    <property type="entry name" value="TRANSMEMBRANE PROTEIN DDB_G0269096-RELATED"/>
    <property type="match status" value="1"/>
</dbReference>
<comment type="caution">
    <text evidence="3">The sequence shown here is derived from an EMBL/GenBank/DDBJ whole genome shotgun (WGS) entry which is preliminary data.</text>
</comment>
<dbReference type="RefSeq" id="WP_107271508.1">
    <property type="nucleotide sequence ID" value="NZ_PYMA01000001.1"/>
</dbReference>
<name>A0A2T3P0P8_9GAMM</name>
<feature type="transmembrane region" description="Helical" evidence="1">
    <location>
        <begin position="6"/>
        <end position="24"/>
    </location>
</feature>
<sequence>MNKFVFPMVSGLGAAIAIGILAGAQSFQPEWLFLMAPFGATTVLVFGVPDSPLAQPKNVIAGHVLTAFIGVCFVEFIGVTQLSLAAATGLGVTAMLMTKTTHPPAGANPILIMLAGQSWGFLFTPVLLGAVIIVLVGKAMQKVRIRYI</sequence>
<evidence type="ECO:0000259" key="2">
    <source>
        <dbReference type="Pfam" id="PF04982"/>
    </source>
</evidence>
<dbReference type="Proteomes" id="UP000241771">
    <property type="component" value="Unassembled WGS sequence"/>
</dbReference>
<feature type="domain" description="HPP transmembrane region" evidence="2">
    <location>
        <begin position="8"/>
        <end position="143"/>
    </location>
</feature>
<feature type="transmembrane region" description="Helical" evidence="1">
    <location>
        <begin position="110"/>
        <end position="136"/>
    </location>
</feature>
<proteinExistence type="predicted"/>
<gene>
    <name evidence="3" type="ORF">C9I98_02085</name>
</gene>
<dbReference type="Pfam" id="PF04982">
    <property type="entry name" value="TM_HPP"/>
    <property type="match status" value="1"/>
</dbReference>
<protein>
    <submittedName>
        <fullName evidence="3">HPP family protein</fullName>
    </submittedName>
</protein>
<dbReference type="PANTHER" id="PTHR33741">
    <property type="entry name" value="TRANSMEMBRANE PROTEIN DDB_G0269096-RELATED"/>
    <property type="match status" value="1"/>
</dbReference>
<feature type="transmembrane region" description="Helical" evidence="1">
    <location>
        <begin position="60"/>
        <end position="77"/>
    </location>
</feature>
<keyword evidence="1" id="KW-0812">Transmembrane</keyword>
<accession>A0A2T3P0P8</accession>